<sequence length="141" mass="14951">MDYLPDKLSSDIPSLKFTPVTDFHKAYDHVQCLNTTINKTLYTMAPVRTVTRLDVAALFVSTVELPLVLVGLAGLDGSTTLGSSNILGRPSPPSPLPEPPSFHSSSPSSSSGGVYSPLSAPPPPILLPAPDPSPSWSWGRR</sequence>
<dbReference type="EMBL" id="HBUF01551549">
    <property type="protein sequence ID" value="CAG6759105.1"/>
    <property type="molecule type" value="Transcribed_RNA"/>
</dbReference>
<dbReference type="AlphaFoldDB" id="A0A8D9A7I3"/>
<proteinExistence type="predicted"/>
<dbReference type="EMBL" id="HBUF01551547">
    <property type="protein sequence ID" value="CAG6759094.1"/>
    <property type="molecule type" value="Transcribed_RNA"/>
</dbReference>
<feature type="region of interest" description="Disordered" evidence="1">
    <location>
        <begin position="81"/>
        <end position="141"/>
    </location>
</feature>
<name>A0A8D9A7I3_9HEMI</name>
<dbReference type="EMBL" id="HBUF01551545">
    <property type="protein sequence ID" value="CAG6759082.1"/>
    <property type="molecule type" value="Transcribed_RNA"/>
</dbReference>
<feature type="compositionally biased region" description="Pro residues" evidence="1">
    <location>
        <begin position="90"/>
        <end position="100"/>
    </location>
</feature>
<reference evidence="2" key="1">
    <citation type="submission" date="2021-05" db="EMBL/GenBank/DDBJ databases">
        <authorList>
            <person name="Alioto T."/>
            <person name="Alioto T."/>
            <person name="Gomez Garrido J."/>
        </authorList>
    </citation>
    <scope>NUCLEOTIDE SEQUENCE</scope>
</reference>
<feature type="compositionally biased region" description="Pro residues" evidence="1">
    <location>
        <begin position="119"/>
        <end position="133"/>
    </location>
</feature>
<evidence type="ECO:0000256" key="1">
    <source>
        <dbReference type="SAM" id="MobiDB-lite"/>
    </source>
</evidence>
<accession>A0A8D9A7I3</accession>
<organism evidence="2">
    <name type="scientific">Cacopsylla melanoneura</name>
    <dbReference type="NCBI Taxonomy" id="428564"/>
    <lineage>
        <taxon>Eukaryota</taxon>
        <taxon>Metazoa</taxon>
        <taxon>Ecdysozoa</taxon>
        <taxon>Arthropoda</taxon>
        <taxon>Hexapoda</taxon>
        <taxon>Insecta</taxon>
        <taxon>Pterygota</taxon>
        <taxon>Neoptera</taxon>
        <taxon>Paraneoptera</taxon>
        <taxon>Hemiptera</taxon>
        <taxon>Sternorrhyncha</taxon>
        <taxon>Psylloidea</taxon>
        <taxon>Psyllidae</taxon>
        <taxon>Psyllinae</taxon>
        <taxon>Cacopsylla</taxon>
    </lineage>
</organism>
<dbReference type="EMBL" id="HBUF01551548">
    <property type="protein sequence ID" value="CAG6759099.1"/>
    <property type="molecule type" value="Transcribed_RNA"/>
</dbReference>
<protein>
    <submittedName>
        <fullName evidence="2">Uncharacterized protein</fullName>
    </submittedName>
</protein>
<feature type="compositionally biased region" description="Low complexity" evidence="1">
    <location>
        <begin position="101"/>
        <end position="118"/>
    </location>
</feature>
<evidence type="ECO:0000313" key="2">
    <source>
        <dbReference type="EMBL" id="CAG6759082.1"/>
    </source>
</evidence>